<gene>
    <name evidence="1" type="ORF">CASFOL_035025</name>
</gene>
<dbReference type="InterPro" id="IPR007750">
    <property type="entry name" value="DUF674"/>
</dbReference>
<sequence length="243" mass="26395">MSSSESSESTVSLKLLIDTNGKRVLFAEAGKDFVDFLFRIPSLPIGSIINLFKKQELVGSLANLYQSIENLHDSYLQPNQTKDNLLKPVSLVSGFVPLLALNEAPAPSTVKNLYKCSYCGSYGGGSNNVTDDRRAVCPSCKNQMSSPMTYVAPPPENKNPVSDGDGFVKGVVTYMVMDDLVVTPLSTISCITLLNKFNVKEVGSLEEKVVSFGVDEAVKLLNASLQSKKVLTDVFLEGMIRIK</sequence>
<name>A0ABD3BRG9_9LAMI</name>
<organism evidence="1 2">
    <name type="scientific">Castilleja foliolosa</name>
    <dbReference type="NCBI Taxonomy" id="1961234"/>
    <lineage>
        <taxon>Eukaryota</taxon>
        <taxon>Viridiplantae</taxon>
        <taxon>Streptophyta</taxon>
        <taxon>Embryophyta</taxon>
        <taxon>Tracheophyta</taxon>
        <taxon>Spermatophyta</taxon>
        <taxon>Magnoliopsida</taxon>
        <taxon>eudicotyledons</taxon>
        <taxon>Gunneridae</taxon>
        <taxon>Pentapetalae</taxon>
        <taxon>asterids</taxon>
        <taxon>lamiids</taxon>
        <taxon>Lamiales</taxon>
        <taxon>Orobanchaceae</taxon>
        <taxon>Pedicularideae</taxon>
        <taxon>Castillejinae</taxon>
        <taxon>Castilleja</taxon>
    </lineage>
</organism>
<evidence type="ECO:0000313" key="2">
    <source>
        <dbReference type="Proteomes" id="UP001632038"/>
    </source>
</evidence>
<accession>A0ABD3BRG9</accession>
<protein>
    <recommendedName>
        <fullName evidence="3">DUF674 domain-containing protein</fullName>
    </recommendedName>
</protein>
<dbReference type="AlphaFoldDB" id="A0ABD3BRG9"/>
<dbReference type="Pfam" id="PF05056">
    <property type="entry name" value="DUF674"/>
    <property type="match status" value="1"/>
</dbReference>
<comment type="caution">
    <text evidence="1">The sequence shown here is derived from an EMBL/GenBank/DDBJ whole genome shotgun (WGS) entry which is preliminary data.</text>
</comment>
<evidence type="ECO:0008006" key="3">
    <source>
        <dbReference type="Google" id="ProtNLM"/>
    </source>
</evidence>
<proteinExistence type="predicted"/>
<dbReference type="PANTHER" id="PTHR33103">
    <property type="entry name" value="OS01G0153900 PROTEIN"/>
    <property type="match status" value="1"/>
</dbReference>
<keyword evidence="2" id="KW-1185">Reference proteome</keyword>
<evidence type="ECO:0000313" key="1">
    <source>
        <dbReference type="EMBL" id="KAL3620113.1"/>
    </source>
</evidence>
<dbReference type="Proteomes" id="UP001632038">
    <property type="component" value="Unassembled WGS sequence"/>
</dbReference>
<dbReference type="PANTHER" id="PTHR33103:SF19">
    <property type="entry name" value="OS09G0544700 PROTEIN"/>
    <property type="match status" value="1"/>
</dbReference>
<dbReference type="EMBL" id="JAVIJP010000066">
    <property type="protein sequence ID" value="KAL3620113.1"/>
    <property type="molecule type" value="Genomic_DNA"/>
</dbReference>
<reference evidence="2" key="1">
    <citation type="journal article" date="2024" name="IScience">
        <title>Strigolactones Initiate the Formation of Haustorium-like Structures in Castilleja.</title>
        <authorList>
            <person name="Buerger M."/>
            <person name="Peterson D."/>
            <person name="Chory J."/>
        </authorList>
    </citation>
    <scope>NUCLEOTIDE SEQUENCE [LARGE SCALE GENOMIC DNA]</scope>
</reference>